<dbReference type="EMBL" id="ONZI01000003">
    <property type="protein sequence ID" value="SPJ34119.1"/>
    <property type="molecule type" value="Genomic_DNA"/>
</dbReference>
<feature type="chain" id="PRO_5015307406" description="EF-hand domain-containing protein" evidence="1">
    <location>
        <begin position="22"/>
        <end position="102"/>
    </location>
</feature>
<keyword evidence="1" id="KW-0732">Signal</keyword>
<dbReference type="Proteomes" id="UP000244934">
    <property type="component" value="Unassembled WGS sequence"/>
</dbReference>
<dbReference type="SUPFAM" id="SSF47473">
    <property type="entry name" value="EF-hand"/>
    <property type="match status" value="1"/>
</dbReference>
<dbReference type="Gene3D" id="1.10.238.10">
    <property type="entry name" value="EF-hand"/>
    <property type="match status" value="1"/>
</dbReference>
<keyword evidence="4" id="KW-1185">Reference proteome</keyword>
<dbReference type="PROSITE" id="PS00018">
    <property type="entry name" value="EF_HAND_1"/>
    <property type="match status" value="1"/>
</dbReference>
<dbReference type="InterPro" id="IPR011992">
    <property type="entry name" value="EF-hand-dom_pair"/>
</dbReference>
<feature type="domain" description="EF-hand" evidence="2">
    <location>
        <begin position="66"/>
        <end position="101"/>
    </location>
</feature>
<accession>A0A2R8CMP3</accession>
<dbReference type="RefSeq" id="WP_108842952.1">
    <property type="nucleotide sequence ID" value="NZ_ONZI01000003.1"/>
</dbReference>
<dbReference type="InterPro" id="IPR018247">
    <property type="entry name" value="EF_Hand_1_Ca_BS"/>
</dbReference>
<proteinExistence type="predicted"/>
<evidence type="ECO:0000313" key="3">
    <source>
        <dbReference type="EMBL" id="SPJ34119.1"/>
    </source>
</evidence>
<dbReference type="GO" id="GO:0005509">
    <property type="term" value="F:calcium ion binding"/>
    <property type="evidence" value="ECO:0007669"/>
    <property type="project" value="InterPro"/>
</dbReference>
<evidence type="ECO:0000256" key="1">
    <source>
        <dbReference type="SAM" id="SignalP"/>
    </source>
</evidence>
<dbReference type="InterPro" id="IPR002048">
    <property type="entry name" value="EF_hand_dom"/>
</dbReference>
<name>A0A2R8CMP3_9GAMM</name>
<dbReference type="AlphaFoldDB" id="A0A2R8CMP3"/>
<protein>
    <recommendedName>
        <fullName evidence="2">EF-hand domain-containing protein</fullName>
    </recommendedName>
</protein>
<evidence type="ECO:0000313" key="4">
    <source>
        <dbReference type="Proteomes" id="UP000244934"/>
    </source>
</evidence>
<gene>
    <name evidence="3" type="ORF">KSP9073_02152</name>
</gene>
<feature type="signal peptide" evidence="1">
    <location>
        <begin position="1"/>
        <end position="21"/>
    </location>
</feature>
<dbReference type="OrthoDB" id="6089795at2"/>
<reference evidence="4" key="1">
    <citation type="submission" date="2018-03" db="EMBL/GenBank/DDBJ databases">
        <authorList>
            <person name="Navarro De La Torre S."/>
        </authorList>
    </citation>
    <scope>NUCLEOTIDE SEQUENCE [LARGE SCALE GENOMIC DNA]</scope>
    <source>
        <strain evidence="4">EAod3</strain>
    </source>
</reference>
<organism evidence="3 4">
    <name type="scientific">Kushneria phyllosphaerae</name>
    <dbReference type="NCBI Taxonomy" id="2100822"/>
    <lineage>
        <taxon>Bacteria</taxon>
        <taxon>Pseudomonadati</taxon>
        <taxon>Pseudomonadota</taxon>
        <taxon>Gammaproteobacteria</taxon>
        <taxon>Oceanospirillales</taxon>
        <taxon>Halomonadaceae</taxon>
        <taxon>Kushneria</taxon>
    </lineage>
</organism>
<dbReference type="PROSITE" id="PS50222">
    <property type="entry name" value="EF_HAND_2"/>
    <property type="match status" value="1"/>
</dbReference>
<sequence>MHNYNNALRGGLLGAALLTLAGCTGPLFGPGGFDNATLENGAPPELVSRFHEADSDGDGVIDPTEASAAGLQGLFTTLDEDRDRQISEAEFINGMQQLDNNQ</sequence>
<evidence type="ECO:0000259" key="2">
    <source>
        <dbReference type="PROSITE" id="PS50222"/>
    </source>
</evidence>